<dbReference type="EMBL" id="GL945443">
    <property type="protein sequence ID" value="EGO19669.1"/>
    <property type="molecule type" value="Genomic_DNA"/>
</dbReference>
<dbReference type="HOGENOM" id="CLU_2723773_0_0_1"/>
<organism>
    <name type="scientific">Serpula lacrymans var. lacrymans (strain S7.9)</name>
    <name type="common">Dry rot fungus</name>
    <dbReference type="NCBI Taxonomy" id="578457"/>
    <lineage>
        <taxon>Eukaryota</taxon>
        <taxon>Fungi</taxon>
        <taxon>Dikarya</taxon>
        <taxon>Basidiomycota</taxon>
        <taxon>Agaricomycotina</taxon>
        <taxon>Agaricomycetes</taxon>
        <taxon>Agaricomycetidae</taxon>
        <taxon>Boletales</taxon>
        <taxon>Coniophorineae</taxon>
        <taxon>Serpulaceae</taxon>
        <taxon>Serpula</taxon>
    </lineage>
</organism>
<dbReference type="Proteomes" id="UP000008064">
    <property type="component" value="Unassembled WGS sequence"/>
</dbReference>
<sequence>MTSSDFLTQLPPPNRTLYTLQLCQSVVQNGVSSCAFTCGHSVMGHLTLYPAQRKVVVHQISPLDISHCRSSY</sequence>
<dbReference type="AlphaFoldDB" id="F8PBN1"/>
<name>F8PBN1_SERL9</name>
<protein>
    <submittedName>
        <fullName evidence="1">Uncharacterized protein</fullName>
    </submittedName>
</protein>
<reference evidence="1" key="1">
    <citation type="submission" date="2011-04" db="EMBL/GenBank/DDBJ databases">
        <title>Evolution of plant cell wall degrading machinery underlies the functional diversity of forest fungi.</title>
        <authorList>
            <consortium name="US DOE Joint Genome Institute (JGI-PGF)"/>
            <person name="Eastwood D.C."/>
            <person name="Floudas D."/>
            <person name="Binder M."/>
            <person name="Majcherczyk A."/>
            <person name="Schneider P."/>
            <person name="Aerts A."/>
            <person name="Asiegbu F.O."/>
            <person name="Baker S.E."/>
            <person name="Barry K."/>
            <person name="Bendiksby M."/>
            <person name="Blumentritt M."/>
            <person name="Coutinho P.M."/>
            <person name="Cullen D."/>
            <person name="Cullen D."/>
            <person name="Gathman A."/>
            <person name="Goodell B."/>
            <person name="Henrissat B."/>
            <person name="Ihrmark K."/>
            <person name="Kauserud H."/>
            <person name="Kohler A."/>
            <person name="LaButti K."/>
            <person name="Lapidus A."/>
            <person name="Lavin J.L."/>
            <person name="Lee Y.-H."/>
            <person name="Lindquist E."/>
            <person name="Lilly W."/>
            <person name="Lucas S."/>
            <person name="Morin E."/>
            <person name="Murat C."/>
            <person name="Oguiza J.A."/>
            <person name="Park J."/>
            <person name="Pisabarro A.G."/>
            <person name="Riley R."/>
            <person name="Rosling A."/>
            <person name="Salamov A."/>
            <person name="Schmidt O."/>
            <person name="Schmutz J."/>
            <person name="Skrede I."/>
            <person name="Stenlid J."/>
            <person name="Wiebenga A."/>
            <person name="Xie X."/>
            <person name="Kues U."/>
            <person name="Hibbett D.S."/>
            <person name="Hoffmeister D."/>
            <person name="Hogberg N."/>
            <person name="Martin F."/>
            <person name="Grigoriev I.V."/>
            <person name="Watkinson S.C."/>
        </authorList>
    </citation>
    <scope>NUCLEOTIDE SEQUENCE</scope>
    <source>
        <strain evidence="1">S7.9</strain>
    </source>
</reference>
<proteinExistence type="predicted"/>
<accession>F8PBN1</accession>
<dbReference type="RefSeq" id="XP_007323802.1">
    <property type="nucleotide sequence ID" value="XM_007323740.1"/>
</dbReference>
<evidence type="ECO:0000313" key="1">
    <source>
        <dbReference type="EMBL" id="EGO19669.1"/>
    </source>
</evidence>
<dbReference type="GeneID" id="18821337"/>
<dbReference type="KEGG" id="sla:SERLADRAFT_479348"/>
<gene>
    <name evidence="1" type="ORF">SERLADRAFT_479348</name>
</gene>